<name>A0ABV7D1E9_9PROT</name>
<evidence type="ECO:0000313" key="1">
    <source>
        <dbReference type="EMBL" id="MFC3050647.1"/>
    </source>
</evidence>
<dbReference type="Proteomes" id="UP001595444">
    <property type="component" value="Unassembled WGS sequence"/>
</dbReference>
<evidence type="ECO:0000313" key="2">
    <source>
        <dbReference type="Proteomes" id="UP001595444"/>
    </source>
</evidence>
<dbReference type="InterPro" id="IPR006175">
    <property type="entry name" value="YjgF/YER057c/UK114"/>
</dbReference>
<dbReference type="Pfam" id="PF01042">
    <property type="entry name" value="Ribonuc_L-PSP"/>
    <property type="match status" value="1"/>
</dbReference>
<dbReference type="EMBL" id="JBHRSL010000002">
    <property type="protein sequence ID" value="MFC3050647.1"/>
    <property type="molecule type" value="Genomic_DNA"/>
</dbReference>
<dbReference type="Gene3D" id="3.30.1330.40">
    <property type="entry name" value="RutC-like"/>
    <property type="match status" value="1"/>
</dbReference>
<comment type="caution">
    <text evidence="1">The sequence shown here is derived from an EMBL/GenBank/DDBJ whole genome shotgun (WGS) entry which is preliminary data.</text>
</comment>
<keyword evidence="2" id="KW-1185">Reference proteome</keyword>
<gene>
    <name evidence="1" type="ORF">ACFOKA_01890</name>
</gene>
<dbReference type="PANTHER" id="PTHR43857:SF1">
    <property type="entry name" value="YJGH FAMILY PROTEIN"/>
    <property type="match status" value="1"/>
</dbReference>
<keyword evidence="1" id="KW-0378">Hydrolase</keyword>
<dbReference type="SUPFAM" id="SSF55298">
    <property type="entry name" value="YjgF-like"/>
    <property type="match status" value="1"/>
</dbReference>
<proteinExistence type="predicted"/>
<dbReference type="EC" id="3.5.-.-" evidence="1"/>
<dbReference type="RefSeq" id="WP_228073510.1">
    <property type="nucleotide sequence ID" value="NZ_CP061205.1"/>
</dbReference>
<protein>
    <submittedName>
        <fullName evidence="1">RidA family protein</fullName>
        <ecNumber evidence="1">3.5.-.-</ecNumber>
    </submittedName>
</protein>
<dbReference type="InterPro" id="IPR035959">
    <property type="entry name" value="RutC-like_sf"/>
</dbReference>
<dbReference type="GO" id="GO:0016787">
    <property type="term" value="F:hydrolase activity"/>
    <property type="evidence" value="ECO:0007669"/>
    <property type="project" value="UniProtKB-KW"/>
</dbReference>
<dbReference type="CDD" id="cd00448">
    <property type="entry name" value="YjgF_YER057c_UK114_family"/>
    <property type="match status" value="1"/>
</dbReference>
<reference evidence="2" key="1">
    <citation type="journal article" date="2019" name="Int. J. Syst. Evol. Microbiol.">
        <title>The Global Catalogue of Microorganisms (GCM) 10K type strain sequencing project: providing services to taxonomists for standard genome sequencing and annotation.</title>
        <authorList>
            <consortium name="The Broad Institute Genomics Platform"/>
            <consortium name="The Broad Institute Genome Sequencing Center for Infectious Disease"/>
            <person name="Wu L."/>
            <person name="Ma J."/>
        </authorList>
    </citation>
    <scope>NUCLEOTIDE SEQUENCE [LARGE SCALE GENOMIC DNA]</scope>
    <source>
        <strain evidence="2">KCTC 62164</strain>
    </source>
</reference>
<dbReference type="PANTHER" id="PTHR43857">
    <property type="entry name" value="BLR7761 PROTEIN"/>
    <property type="match status" value="1"/>
</dbReference>
<accession>A0ABV7D1E9</accession>
<organism evidence="1 2">
    <name type="scientific">Kordiimonas pumila</name>
    <dbReference type="NCBI Taxonomy" id="2161677"/>
    <lineage>
        <taxon>Bacteria</taxon>
        <taxon>Pseudomonadati</taxon>
        <taxon>Pseudomonadota</taxon>
        <taxon>Alphaproteobacteria</taxon>
        <taxon>Kordiimonadales</taxon>
        <taxon>Kordiimonadaceae</taxon>
        <taxon>Kordiimonas</taxon>
    </lineage>
</organism>
<sequence>MTHMHLLPDGWKQPIGYSNGMVASGTMIFLGGQIGWNENQVFEAQTFAEQFEQTLNNIAVLLSEAGAAPKDLVRLTWFITDKSEYLANLKEIGRIYRSIFGAHYPAMSVVQVADLIEDAAKIEIEATAVIKGDF</sequence>